<dbReference type="InterPro" id="IPR050212">
    <property type="entry name" value="Ntdp-like"/>
</dbReference>
<evidence type="ECO:0000313" key="5">
    <source>
        <dbReference type="EMBL" id="EFY09205.1"/>
    </source>
</evidence>
<dbReference type="AlphaFoldDB" id="E7FWD5"/>
<evidence type="ECO:0000256" key="2">
    <source>
        <dbReference type="ARBA" id="ARBA00022801"/>
    </source>
</evidence>
<dbReference type="GO" id="GO:0016787">
    <property type="term" value="F:hydrolase activity"/>
    <property type="evidence" value="ECO:0007669"/>
    <property type="project" value="UniProtKB-KW"/>
</dbReference>
<protein>
    <recommendedName>
        <fullName evidence="4">DUF402 domain-containing protein</fullName>
    </recommendedName>
</protein>
<dbReference type="STRING" id="1648.A2I91_04100"/>
<proteinExistence type="predicted"/>
<keyword evidence="2" id="KW-0378">Hydrolase</keyword>
<dbReference type="GO" id="GO:0046872">
    <property type="term" value="F:metal ion binding"/>
    <property type="evidence" value="ECO:0007669"/>
    <property type="project" value="UniProtKB-KW"/>
</dbReference>
<keyword evidence="1" id="KW-0479">Metal-binding</keyword>
<comment type="caution">
    <text evidence="5">The sequence shown here is derived from an EMBL/GenBank/DDBJ whole genome shotgun (WGS) entry which is preliminary data.</text>
</comment>
<organism evidence="5 6">
    <name type="scientific">Erysipelothrix rhusiopathiae ATCC 19414</name>
    <dbReference type="NCBI Taxonomy" id="525280"/>
    <lineage>
        <taxon>Bacteria</taxon>
        <taxon>Bacillati</taxon>
        <taxon>Bacillota</taxon>
        <taxon>Erysipelotrichia</taxon>
        <taxon>Erysipelotrichales</taxon>
        <taxon>Erysipelotrichaceae</taxon>
        <taxon>Erysipelothrix</taxon>
    </lineage>
</organism>
<evidence type="ECO:0000313" key="6">
    <source>
        <dbReference type="Proteomes" id="UP000003028"/>
    </source>
</evidence>
<dbReference type="NCBIfam" id="NF010183">
    <property type="entry name" value="PRK13662.1"/>
    <property type="match status" value="1"/>
</dbReference>
<dbReference type="InterPro" id="IPR016882">
    <property type="entry name" value="SA1684"/>
</dbReference>
<dbReference type="InterPro" id="IPR007295">
    <property type="entry name" value="DUF402"/>
</dbReference>
<accession>E7FWD5</accession>
<keyword evidence="3" id="KW-0460">Magnesium</keyword>
<evidence type="ECO:0000256" key="1">
    <source>
        <dbReference type="ARBA" id="ARBA00022723"/>
    </source>
</evidence>
<name>E7FWD5_ERYRH</name>
<keyword evidence="6" id="KW-1185">Reference proteome</keyword>
<dbReference type="PIRSF" id="PIRSF028345">
    <property type="entry name" value="UCP028345"/>
    <property type="match status" value="1"/>
</dbReference>
<dbReference type="Proteomes" id="UP000003028">
    <property type="component" value="Unassembled WGS sequence"/>
</dbReference>
<sequence>MGSVVMLPKVGEVIYIQSYKHDGSLHRTWSSGTVLDVDDEKIVLITYKTWVVESDGRRWFTREPAICFYYLNRWYNVISMIRNKGVYYYCNLASPSVFDEEGLKNIDYDLDVKVFPDGKYIVLDEDEFDDHQISMNYSKEIIDIVVEEKDRLVEQVKSKSYPFIEEEIYRYFDKYLTVKEFK</sequence>
<dbReference type="Gene3D" id="2.40.380.10">
    <property type="entry name" value="FomD-like"/>
    <property type="match status" value="1"/>
</dbReference>
<dbReference type="EMBL" id="ACLK02000002">
    <property type="protein sequence ID" value="EFY09205.1"/>
    <property type="molecule type" value="Genomic_DNA"/>
</dbReference>
<evidence type="ECO:0000256" key="3">
    <source>
        <dbReference type="ARBA" id="ARBA00022842"/>
    </source>
</evidence>
<feature type="domain" description="DUF402" evidence="4">
    <location>
        <begin position="22"/>
        <end position="160"/>
    </location>
</feature>
<dbReference type="Pfam" id="PF04167">
    <property type="entry name" value="DUF402"/>
    <property type="match status" value="1"/>
</dbReference>
<evidence type="ECO:0000259" key="4">
    <source>
        <dbReference type="Pfam" id="PF04167"/>
    </source>
</evidence>
<reference evidence="5" key="1">
    <citation type="submission" date="2011-01" db="EMBL/GenBank/DDBJ databases">
        <authorList>
            <person name="Muzny D."/>
            <person name="Qin X."/>
            <person name="Buhay C."/>
            <person name="Dugan-Rocha S."/>
            <person name="Ding Y."/>
            <person name="Chen G."/>
            <person name="Hawes A."/>
            <person name="Holder M."/>
            <person name="Jhangiani S."/>
            <person name="Johnson A."/>
            <person name="Khan Z."/>
            <person name="Li Z."/>
            <person name="Liu W."/>
            <person name="Liu X."/>
            <person name="Perez L."/>
            <person name="Shen H."/>
            <person name="Wang Q."/>
            <person name="Watt J."/>
            <person name="Xi L."/>
            <person name="Xin Y."/>
            <person name="Zhou J."/>
            <person name="Deng J."/>
            <person name="Jiang H."/>
            <person name="Liu Y."/>
            <person name="Qu J."/>
            <person name="Song X.-Z."/>
            <person name="Zhang L."/>
            <person name="Villasana D."/>
            <person name="Johnson A."/>
            <person name="Liu J."/>
            <person name="Liyanage D."/>
            <person name="Lorensuhewa L."/>
            <person name="Robinson T."/>
            <person name="Song A."/>
            <person name="Song B.-B."/>
            <person name="Dinh H."/>
            <person name="Thornton R."/>
            <person name="Coyle M."/>
            <person name="Francisco L."/>
            <person name="Jackson L."/>
            <person name="Javaid M."/>
            <person name="Korchina V."/>
            <person name="Kovar C."/>
            <person name="Mata R."/>
            <person name="Mathew T."/>
            <person name="Ngo R."/>
            <person name="Nguyen L."/>
            <person name="Nguyen N."/>
            <person name="Okwuonu G."/>
            <person name="Ongeri F."/>
            <person name="Pham C."/>
            <person name="Simmons D."/>
            <person name="Wilczek-Boney K."/>
            <person name="Hale W."/>
            <person name="Jakkamsetti A."/>
            <person name="Pham P."/>
            <person name="Ruth R."/>
            <person name="San Lucas F."/>
            <person name="Warren J."/>
            <person name="Zhang J."/>
            <person name="Zhao Z."/>
            <person name="Zhou C."/>
            <person name="Zhu D."/>
            <person name="Lee S."/>
            <person name="Bess C."/>
            <person name="Blankenburg K."/>
            <person name="Forbes L."/>
            <person name="Fu Q."/>
            <person name="Gubbala S."/>
            <person name="Hirani K."/>
            <person name="Jayaseelan J.C."/>
            <person name="Lara F."/>
            <person name="Munidasa M."/>
            <person name="Palculict T."/>
            <person name="Patil S."/>
            <person name="Pu L.-L."/>
            <person name="Saada N."/>
            <person name="Tang L."/>
            <person name="Weissenberger G."/>
            <person name="Zhu Y."/>
            <person name="Hemphill L."/>
            <person name="Shang Y."/>
            <person name="Youmans B."/>
            <person name="Ayvaz T."/>
            <person name="Ross M."/>
            <person name="Santibanez J."/>
            <person name="Aqrawi P."/>
            <person name="Gross S."/>
            <person name="Joshi V."/>
            <person name="Fowler G."/>
            <person name="Nazareth L."/>
            <person name="Reid J."/>
            <person name="Worley K."/>
            <person name="Petrosino J."/>
            <person name="Highlander S."/>
            <person name="Gibbs R."/>
        </authorList>
    </citation>
    <scope>NUCLEOTIDE SEQUENCE [LARGE SCALE GENOMIC DNA]</scope>
    <source>
        <strain evidence="5">ATCC 19414</strain>
    </source>
</reference>
<dbReference type="InterPro" id="IPR035930">
    <property type="entry name" value="FomD-like_sf"/>
</dbReference>
<dbReference type="PANTHER" id="PTHR39159">
    <property type="match status" value="1"/>
</dbReference>
<dbReference type="PANTHER" id="PTHR39159:SF1">
    <property type="entry name" value="UPF0374 PROTEIN YGAC"/>
    <property type="match status" value="1"/>
</dbReference>
<gene>
    <name evidence="5" type="ORF">HMPREF0357_11312</name>
</gene>
<dbReference type="SUPFAM" id="SSF159234">
    <property type="entry name" value="FomD-like"/>
    <property type="match status" value="1"/>
</dbReference>